<proteinExistence type="predicted"/>
<dbReference type="EMBL" id="BATL01000058">
    <property type="protein sequence ID" value="GAD77012.1"/>
    <property type="molecule type" value="Genomic_DNA"/>
</dbReference>
<comment type="caution">
    <text evidence="1">The sequence shown here is derived from an EMBL/GenBank/DDBJ whole genome shotgun (WGS) entry which is preliminary data.</text>
</comment>
<dbReference type="OrthoDB" id="5348860at2"/>
<evidence type="ECO:0000313" key="1">
    <source>
        <dbReference type="EMBL" id="GAD77012.1"/>
    </source>
</evidence>
<dbReference type="Pfam" id="PF04170">
    <property type="entry name" value="NlpE"/>
    <property type="match status" value="1"/>
</dbReference>
<sequence>MKKTYLALVFAFFTLAGCQNEQDKKAEVNQLPSNTLGSAEPATPIKHLQVITTDTFADPAHSARHSLDWSGIYIGALPCADCSAIQTSLAIDKDGYYLLKQVYEGKDVGTLSSHGRFTWNKLGNTITLDNEPAPNQYFVAENRLIKLDRNGAKITGALASFYNLKKVTDE</sequence>
<reference evidence="1 2" key="1">
    <citation type="submission" date="2013-09" db="EMBL/GenBank/DDBJ databases">
        <title>Whole genome shotgun sequence of Vibrio azureus NBRC 104587.</title>
        <authorList>
            <person name="Isaki S."/>
            <person name="Hosoyama A."/>
            <person name="Numata M."/>
            <person name="Hashimoto M."/>
            <person name="Hosoyama Y."/>
            <person name="Tsuchikane K."/>
            <person name="Noguchi M."/>
            <person name="Hirakata S."/>
            <person name="Ichikawa N."/>
            <person name="Ohji S."/>
            <person name="Yamazoe A."/>
            <person name="Fujita N."/>
        </authorList>
    </citation>
    <scope>NUCLEOTIDE SEQUENCE [LARGE SCALE GENOMIC DNA]</scope>
    <source>
        <strain evidence="1 2">NBRC 104587</strain>
    </source>
</reference>
<protein>
    <recommendedName>
        <fullName evidence="3">Lipoprotein NlpE</fullName>
    </recommendedName>
</protein>
<dbReference type="Proteomes" id="UP000016567">
    <property type="component" value="Unassembled WGS sequence"/>
</dbReference>
<keyword evidence="2" id="KW-1185">Reference proteome</keyword>
<evidence type="ECO:0008006" key="3">
    <source>
        <dbReference type="Google" id="ProtNLM"/>
    </source>
</evidence>
<dbReference type="PROSITE" id="PS51257">
    <property type="entry name" value="PROKAR_LIPOPROTEIN"/>
    <property type="match status" value="1"/>
</dbReference>
<dbReference type="InterPro" id="IPR007298">
    <property type="entry name" value="Cu-R_lipoprotein_NlpE"/>
</dbReference>
<organism evidence="1 2">
    <name type="scientific">Vibrio azureus NBRC 104587</name>
    <dbReference type="NCBI Taxonomy" id="1219077"/>
    <lineage>
        <taxon>Bacteria</taxon>
        <taxon>Pseudomonadati</taxon>
        <taxon>Pseudomonadota</taxon>
        <taxon>Gammaproteobacteria</taxon>
        <taxon>Vibrionales</taxon>
        <taxon>Vibrionaceae</taxon>
        <taxon>Vibrio</taxon>
    </lineage>
</organism>
<name>U3AUT6_9VIBR</name>
<dbReference type="Gene3D" id="2.40.128.640">
    <property type="match status" value="1"/>
</dbReference>
<evidence type="ECO:0000313" key="2">
    <source>
        <dbReference type="Proteomes" id="UP000016567"/>
    </source>
</evidence>
<gene>
    <name evidence="1" type="ORF">VAZ01S_058_00020</name>
</gene>
<accession>U3AUT6</accession>
<dbReference type="RefSeq" id="WP_021710755.1">
    <property type="nucleotide sequence ID" value="NZ_BAOB01000048.1"/>
</dbReference>
<dbReference type="AlphaFoldDB" id="U3AUT6"/>
<dbReference type="eggNOG" id="COG3015">
    <property type="taxonomic scope" value="Bacteria"/>
</dbReference>